<accession>A0AC60PTW3</accession>
<organism evidence="1 2">
    <name type="scientific">Ixodes persulcatus</name>
    <name type="common">Taiga tick</name>
    <dbReference type="NCBI Taxonomy" id="34615"/>
    <lineage>
        <taxon>Eukaryota</taxon>
        <taxon>Metazoa</taxon>
        <taxon>Ecdysozoa</taxon>
        <taxon>Arthropoda</taxon>
        <taxon>Chelicerata</taxon>
        <taxon>Arachnida</taxon>
        <taxon>Acari</taxon>
        <taxon>Parasitiformes</taxon>
        <taxon>Ixodida</taxon>
        <taxon>Ixodoidea</taxon>
        <taxon>Ixodidae</taxon>
        <taxon>Ixodinae</taxon>
        <taxon>Ixodes</taxon>
    </lineage>
</organism>
<dbReference type="Proteomes" id="UP000805193">
    <property type="component" value="Unassembled WGS sequence"/>
</dbReference>
<reference evidence="1 2" key="1">
    <citation type="journal article" date="2020" name="Cell">
        <title>Large-Scale Comparative Analyses of Tick Genomes Elucidate Their Genetic Diversity and Vector Capacities.</title>
        <authorList>
            <consortium name="Tick Genome and Microbiome Consortium (TIGMIC)"/>
            <person name="Jia N."/>
            <person name="Wang J."/>
            <person name="Shi W."/>
            <person name="Du L."/>
            <person name="Sun Y."/>
            <person name="Zhan W."/>
            <person name="Jiang J.F."/>
            <person name="Wang Q."/>
            <person name="Zhang B."/>
            <person name="Ji P."/>
            <person name="Bell-Sakyi L."/>
            <person name="Cui X.M."/>
            <person name="Yuan T.T."/>
            <person name="Jiang B.G."/>
            <person name="Yang W.F."/>
            <person name="Lam T.T."/>
            <person name="Chang Q.C."/>
            <person name="Ding S.J."/>
            <person name="Wang X.J."/>
            <person name="Zhu J.G."/>
            <person name="Ruan X.D."/>
            <person name="Zhao L."/>
            <person name="Wei J.T."/>
            <person name="Ye R.Z."/>
            <person name="Que T.C."/>
            <person name="Du C.H."/>
            <person name="Zhou Y.H."/>
            <person name="Cheng J.X."/>
            <person name="Dai P.F."/>
            <person name="Guo W.B."/>
            <person name="Han X.H."/>
            <person name="Huang E.J."/>
            <person name="Li L.F."/>
            <person name="Wei W."/>
            <person name="Gao Y.C."/>
            <person name="Liu J.Z."/>
            <person name="Shao H.Z."/>
            <person name="Wang X."/>
            <person name="Wang C.C."/>
            <person name="Yang T.C."/>
            <person name="Huo Q.B."/>
            <person name="Li W."/>
            <person name="Chen H.Y."/>
            <person name="Chen S.E."/>
            <person name="Zhou L.G."/>
            <person name="Ni X.B."/>
            <person name="Tian J.H."/>
            <person name="Sheng Y."/>
            <person name="Liu T."/>
            <person name="Pan Y.S."/>
            <person name="Xia L.Y."/>
            <person name="Li J."/>
            <person name="Zhao F."/>
            <person name="Cao W.C."/>
        </authorList>
    </citation>
    <scope>NUCLEOTIDE SEQUENCE [LARGE SCALE GENOMIC DNA]</scope>
    <source>
        <strain evidence="1">Iper-2018</strain>
    </source>
</reference>
<gene>
    <name evidence="1" type="ORF">HPB47_028215</name>
</gene>
<comment type="caution">
    <text evidence="1">The sequence shown here is derived from an EMBL/GenBank/DDBJ whole genome shotgun (WGS) entry which is preliminary data.</text>
</comment>
<evidence type="ECO:0000313" key="1">
    <source>
        <dbReference type="EMBL" id="KAG0424560.1"/>
    </source>
</evidence>
<evidence type="ECO:0000313" key="2">
    <source>
        <dbReference type="Proteomes" id="UP000805193"/>
    </source>
</evidence>
<keyword evidence="2" id="KW-1185">Reference proteome</keyword>
<dbReference type="EMBL" id="JABSTQ010009961">
    <property type="protein sequence ID" value="KAG0424560.1"/>
    <property type="molecule type" value="Genomic_DNA"/>
</dbReference>
<protein>
    <submittedName>
        <fullName evidence="1">Uncharacterized protein</fullName>
    </submittedName>
</protein>
<proteinExistence type="predicted"/>
<sequence length="514" mass="56616">MNYKGNRKLIEEAGEKSGPPAVFQRPSQGVIREAIGVGDDNVLRFARALDKEVGDGQRLEVLLNREITTEVAHKLIEEYDSPAQPVRRLYLLHADIKDLSLGRSPEEIVECLRSTWSTRSDVLAICAVPEVTTRGNAVQAVAIVVSDFFSIRSQAPGPGFTPCHLESVGWCFASKPLRSISESLLNGEFSNSNHFSRRVEERYSPLLRSGSAWLLGWLGCAPYKSHCYFLAVFQNLLDLTPGPCVCRSHVVPRRTVVTVVPWSYTQYIVVAMDPDLQWIAQAAFEGEWQSTNCEGRGTALSFQRVGLHWQPLKTDHRGRTDAGSTSAFNLTATAEITSPDWIQVDSGNKLESFGCDGSRGDLSSQTNWWSPHKHQAHRRPDKHRGSEPQERMRLGAGCMGVEVFLAGYKGAWAVPEHVWGVKVSRAVVSDVKGGEAACLGSLDKTGFLAEEKFVGGGGPRRRPQPQAQTRERTAVWGASRAAEPATAAPATPRPRVTRSTLEDPWVNPLRAINL</sequence>
<name>A0AC60PTW3_IXOPE</name>